<dbReference type="GO" id="GO:0022857">
    <property type="term" value="F:transmembrane transporter activity"/>
    <property type="evidence" value="ECO:0007669"/>
    <property type="project" value="InterPro"/>
</dbReference>
<evidence type="ECO:0000256" key="1">
    <source>
        <dbReference type="ARBA" id="ARBA00004651"/>
    </source>
</evidence>
<dbReference type="InterPro" id="IPR036259">
    <property type="entry name" value="MFS_trans_sf"/>
</dbReference>
<evidence type="ECO:0000313" key="9">
    <source>
        <dbReference type="EMBL" id="SBW23801.1"/>
    </source>
</evidence>
<sequence>MSEGTLQWLVSGYAVAYGGFLLLGGRMADLFGRRRMFLLSLAVFAAASLTGGLISAGGPLVLWSSPGWSRAWQPHLPPPPHCH</sequence>
<feature type="domain" description="Major facilitator superfamily (MFS) profile" evidence="8">
    <location>
        <begin position="1"/>
        <end position="83"/>
    </location>
</feature>
<evidence type="ECO:0000256" key="2">
    <source>
        <dbReference type="ARBA" id="ARBA00022448"/>
    </source>
</evidence>
<proteinExistence type="predicted"/>
<accession>A0A1C3P1Y0</accession>
<dbReference type="Gene3D" id="1.20.1720.10">
    <property type="entry name" value="Multidrug resistance protein D"/>
    <property type="match status" value="1"/>
</dbReference>
<evidence type="ECO:0000256" key="7">
    <source>
        <dbReference type="SAM" id="Phobius"/>
    </source>
</evidence>
<evidence type="ECO:0000256" key="6">
    <source>
        <dbReference type="ARBA" id="ARBA00023136"/>
    </source>
</evidence>
<dbReference type="EMBL" id="FLUV01001648">
    <property type="protein sequence ID" value="SBW23801.1"/>
    <property type="molecule type" value="Genomic_DNA"/>
</dbReference>
<dbReference type="InterPro" id="IPR020846">
    <property type="entry name" value="MFS_dom"/>
</dbReference>
<dbReference type="SUPFAM" id="SSF103473">
    <property type="entry name" value="MFS general substrate transporter"/>
    <property type="match status" value="1"/>
</dbReference>
<keyword evidence="10" id="KW-1185">Reference proteome</keyword>
<keyword evidence="5 7" id="KW-1133">Transmembrane helix</keyword>
<evidence type="ECO:0000256" key="4">
    <source>
        <dbReference type="ARBA" id="ARBA00022692"/>
    </source>
</evidence>
<dbReference type="PANTHER" id="PTHR42718">
    <property type="entry name" value="MAJOR FACILITATOR SUPERFAMILY MULTIDRUG TRANSPORTER MFSC"/>
    <property type="match status" value="1"/>
</dbReference>
<keyword evidence="4 7" id="KW-0812">Transmembrane</keyword>
<gene>
    <name evidence="9" type="ORF">FDG2_3919</name>
</gene>
<reference evidence="10" key="1">
    <citation type="submission" date="2016-02" db="EMBL/GenBank/DDBJ databases">
        <authorList>
            <person name="Wibberg D."/>
        </authorList>
    </citation>
    <scope>NUCLEOTIDE SEQUENCE [LARGE SCALE GENOMIC DNA]</scope>
</reference>
<dbReference type="PANTHER" id="PTHR42718:SF46">
    <property type="entry name" value="BLR6921 PROTEIN"/>
    <property type="match status" value="1"/>
</dbReference>
<dbReference type="AlphaFoldDB" id="A0A1C3P1Y0"/>
<feature type="transmembrane region" description="Helical" evidence="7">
    <location>
        <begin position="6"/>
        <end position="25"/>
    </location>
</feature>
<dbReference type="Proteomes" id="UP000199013">
    <property type="component" value="Unassembled WGS sequence"/>
</dbReference>
<organism evidence="9 10">
    <name type="scientific">Candidatus Protofrankia californiensis</name>
    <dbReference type="NCBI Taxonomy" id="1839754"/>
    <lineage>
        <taxon>Bacteria</taxon>
        <taxon>Bacillati</taxon>
        <taxon>Actinomycetota</taxon>
        <taxon>Actinomycetes</taxon>
        <taxon>Frankiales</taxon>
        <taxon>Frankiaceae</taxon>
        <taxon>Protofrankia</taxon>
    </lineage>
</organism>
<evidence type="ECO:0000256" key="5">
    <source>
        <dbReference type="ARBA" id="ARBA00022989"/>
    </source>
</evidence>
<dbReference type="Pfam" id="PF07690">
    <property type="entry name" value="MFS_1"/>
    <property type="match status" value="1"/>
</dbReference>
<keyword evidence="2" id="KW-0813">Transport</keyword>
<protein>
    <submittedName>
        <fullName evidence="9">Putative membrane protein</fullName>
    </submittedName>
</protein>
<keyword evidence="6 7" id="KW-0472">Membrane</keyword>
<evidence type="ECO:0000256" key="3">
    <source>
        <dbReference type="ARBA" id="ARBA00022475"/>
    </source>
</evidence>
<dbReference type="GO" id="GO:0005886">
    <property type="term" value="C:plasma membrane"/>
    <property type="evidence" value="ECO:0007669"/>
    <property type="project" value="UniProtKB-SubCell"/>
</dbReference>
<feature type="transmembrane region" description="Helical" evidence="7">
    <location>
        <begin position="37"/>
        <end position="62"/>
    </location>
</feature>
<keyword evidence="3" id="KW-1003">Cell membrane</keyword>
<dbReference type="InterPro" id="IPR005829">
    <property type="entry name" value="Sugar_transporter_CS"/>
</dbReference>
<evidence type="ECO:0000259" key="8">
    <source>
        <dbReference type="PROSITE" id="PS50850"/>
    </source>
</evidence>
<evidence type="ECO:0000313" key="10">
    <source>
        <dbReference type="Proteomes" id="UP000199013"/>
    </source>
</evidence>
<comment type="subcellular location">
    <subcellularLocation>
        <location evidence="1">Cell membrane</location>
        <topology evidence="1">Multi-pass membrane protein</topology>
    </subcellularLocation>
</comment>
<dbReference type="InterPro" id="IPR011701">
    <property type="entry name" value="MFS"/>
</dbReference>
<dbReference type="PROSITE" id="PS00216">
    <property type="entry name" value="SUGAR_TRANSPORT_1"/>
    <property type="match status" value="1"/>
</dbReference>
<dbReference type="PROSITE" id="PS50850">
    <property type="entry name" value="MFS"/>
    <property type="match status" value="1"/>
</dbReference>
<name>A0A1C3P1Y0_9ACTN</name>